<dbReference type="PANTHER" id="PTHR28549">
    <property type="entry name" value="GLYCOPROTEIN INTEGRAL MEMBRANE PROTEIN 1"/>
    <property type="match status" value="1"/>
</dbReference>
<dbReference type="PANTHER" id="PTHR28549:SF1">
    <property type="entry name" value="GLYCOPROTEIN INTEGRAL MEMBRANE PROTEIN 1"/>
    <property type="match status" value="1"/>
</dbReference>
<keyword evidence="1" id="KW-1133">Transmembrane helix</keyword>
<sequence length="165" mass="19249">MLIQNVIDEFYIVTCLFSCFQVTALSMFVSLTFLVEGGNLSKAEEPGRFVMVSVRVLVRRWPLENEPVVHILAFNEEVTEVEGKQVQQTDMYEVNIFMNKEFQKLRQSSYAVCQWVEQLRERLRQFWTESLPLFFLFMWVVVVGVVGSAVIVKVLDLLFPTCQHK</sequence>
<evidence type="ECO:0000313" key="3">
    <source>
        <dbReference type="Proteomes" id="UP001166093"/>
    </source>
</evidence>
<keyword evidence="1" id="KW-0812">Transmembrane</keyword>
<evidence type="ECO:0000313" key="2">
    <source>
        <dbReference type="EMBL" id="MBN3273438.1"/>
    </source>
</evidence>
<feature type="non-terminal residue" evidence="2">
    <location>
        <position position="1"/>
    </location>
</feature>
<feature type="transmembrane region" description="Helical" evidence="1">
    <location>
        <begin position="12"/>
        <end position="35"/>
    </location>
</feature>
<proteinExistence type="predicted"/>
<protein>
    <submittedName>
        <fullName evidence="2">GINM1 protein</fullName>
    </submittedName>
</protein>
<gene>
    <name evidence="2" type="primary">Ginm1_0</name>
    <name evidence="2" type="ORF">GTO93_0005192</name>
</gene>
<dbReference type="Proteomes" id="UP001166093">
    <property type="component" value="Unassembled WGS sequence"/>
</dbReference>
<accession>A0ABS2XH11</accession>
<feature type="transmembrane region" description="Helical" evidence="1">
    <location>
        <begin position="133"/>
        <end position="155"/>
    </location>
</feature>
<keyword evidence="3" id="KW-1185">Reference proteome</keyword>
<organism evidence="2 3">
    <name type="scientific">Polyodon spathula</name>
    <name type="common">North American paddlefish</name>
    <name type="synonym">Squalus spathula</name>
    <dbReference type="NCBI Taxonomy" id="7913"/>
    <lineage>
        <taxon>Eukaryota</taxon>
        <taxon>Metazoa</taxon>
        <taxon>Chordata</taxon>
        <taxon>Craniata</taxon>
        <taxon>Vertebrata</taxon>
        <taxon>Euteleostomi</taxon>
        <taxon>Actinopterygii</taxon>
        <taxon>Chondrostei</taxon>
        <taxon>Acipenseriformes</taxon>
        <taxon>Polyodontidae</taxon>
        <taxon>Polyodon</taxon>
    </lineage>
</organism>
<comment type="caution">
    <text evidence="2">The sequence shown here is derived from an EMBL/GenBank/DDBJ whole genome shotgun (WGS) entry which is preliminary data.</text>
</comment>
<feature type="non-terminal residue" evidence="2">
    <location>
        <position position="165"/>
    </location>
</feature>
<dbReference type="EMBL" id="JAAWVQ010030875">
    <property type="protein sequence ID" value="MBN3273438.1"/>
    <property type="molecule type" value="Genomic_DNA"/>
</dbReference>
<evidence type="ECO:0000256" key="1">
    <source>
        <dbReference type="SAM" id="Phobius"/>
    </source>
</evidence>
<keyword evidence="1" id="KW-0472">Membrane</keyword>
<reference evidence="2" key="1">
    <citation type="journal article" date="2021" name="Cell">
        <title>Tracing the genetic footprints of vertebrate landing in non-teleost ray-finned fishes.</title>
        <authorList>
            <person name="Bi X."/>
            <person name="Wang K."/>
            <person name="Yang L."/>
            <person name="Pan H."/>
            <person name="Jiang H."/>
            <person name="Wei Q."/>
            <person name="Fang M."/>
            <person name="Yu H."/>
            <person name="Zhu C."/>
            <person name="Cai Y."/>
            <person name="He Y."/>
            <person name="Gan X."/>
            <person name="Zeng H."/>
            <person name="Yu D."/>
            <person name="Zhu Y."/>
            <person name="Jiang H."/>
            <person name="Qiu Q."/>
            <person name="Yang H."/>
            <person name="Zhang Y.E."/>
            <person name="Wang W."/>
            <person name="Zhu M."/>
            <person name="He S."/>
            <person name="Zhang G."/>
        </authorList>
    </citation>
    <scope>NUCLEOTIDE SEQUENCE</scope>
    <source>
        <strain evidence="2">Pddl_001</strain>
    </source>
</reference>
<name>A0ABS2XH11_POLSP</name>
<dbReference type="InterPro" id="IPR042319">
    <property type="entry name" value="GINM1"/>
</dbReference>